<feature type="non-terminal residue" evidence="1">
    <location>
        <position position="85"/>
    </location>
</feature>
<evidence type="ECO:0000313" key="2">
    <source>
        <dbReference type="Proteomes" id="UP000596742"/>
    </source>
</evidence>
<sequence length="85" mass="10248">TSQHLVSHRSPSRYGHVHDIRVNKRIFRLYRKLGVRLVGQGILYHRYFYKIRVEYTSFYRTLRLCTRANGGVRSCLPQLYKKHLI</sequence>
<dbReference type="AlphaFoldDB" id="A0A8B6EEP4"/>
<dbReference type="EMBL" id="UYJE01004915">
    <property type="protein sequence ID" value="VDI32457.1"/>
    <property type="molecule type" value="Genomic_DNA"/>
</dbReference>
<gene>
    <name evidence="1" type="ORF">MGAL_10B079496</name>
</gene>
<comment type="caution">
    <text evidence="1">The sequence shown here is derived from an EMBL/GenBank/DDBJ whole genome shotgun (WGS) entry which is preliminary data.</text>
</comment>
<keyword evidence="2" id="KW-1185">Reference proteome</keyword>
<organism evidence="1 2">
    <name type="scientific">Mytilus galloprovincialis</name>
    <name type="common">Mediterranean mussel</name>
    <dbReference type="NCBI Taxonomy" id="29158"/>
    <lineage>
        <taxon>Eukaryota</taxon>
        <taxon>Metazoa</taxon>
        <taxon>Spiralia</taxon>
        <taxon>Lophotrochozoa</taxon>
        <taxon>Mollusca</taxon>
        <taxon>Bivalvia</taxon>
        <taxon>Autobranchia</taxon>
        <taxon>Pteriomorphia</taxon>
        <taxon>Mytilida</taxon>
        <taxon>Mytiloidea</taxon>
        <taxon>Mytilidae</taxon>
        <taxon>Mytilinae</taxon>
        <taxon>Mytilus</taxon>
    </lineage>
</organism>
<reference evidence="1" key="1">
    <citation type="submission" date="2018-11" db="EMBL/GenBank/DDBJ databases">
        <authorList>
            <person name="Alioto T."/>
            <person name="Alioto T."/>
        </authorList>
    </citation>
    <scope>NUCLEOTIDE SEQUENCE</scope>
</reference>
<name>A0A8B6EEP4_MYTGA</name>
<accession>A0A8B6EEP4</accession>
<feature type="non-terminal residue" evidence="1">
    <location>
        <position position="1"/>
    </location>
</feature>
<protein>
    <submittedName>
        <fullName evidence="1">Uncharacterized protein</fullName>
    </submittedName>
</protein>
<proteinExistence type="predicted"/>
<evidence type="ECO:0000313" key="1">
    <source>
        <dbReference type="EMBL" id="VDI32457.1"/>
    </source>
</evidence>
<dbReference type="OrthoDB" id="10549705at2759"/>
<dbReference type="Proteomes" id="UP000596742">
    <property type="component" value="Unassembled WGS sequence"/>
</dbReference>